<evidence type="ECO:0000313" key="3">
    <source>
        <dbReference type="EMBL" id="OPH82707.1"/>
    </source>
</evidence>
<feature type="chain" id="PRO_5012008236" description="PepSY domain-containing protein" evidence="2">
    <location>
        <begin position="21"/>
        <end position="105"/>
    </location>
</feature>
<sequence>MRRLLLAACFSLSAITVASAQNPPAQSGPNNNAINSSGHNNANAPVAGRNSFTKGQAKSKLQEAGYANITDLKKDNAGVWRGKANKGGTATAVSVDFQGNVHSAQ</sequence>
<evidence type="ECO:0000256" key="2">
    <source>
        <dbReference type="SAM" id="SignalP"/>
    </source>
</evidence>
<proteinExistence type="predicted"/>
<comment type="caution">
    <text evidence="3">The sequence shown here is derived from an EMBL/GenBank/DDBJ whole genome shotgun (WGS) entry which is preliminary data.</text>
</comment>
<protein>
    <recommendedName>
        <fullName evidence="5">PepSY domain-containing protein</fullName>
    </recommendedName>
</protein>
<feature type="compositionally biased region" description="Polar residues" evidence="1">
    <location>
        <begin position="20"/>
        <end position="29"/>
    </location>
</feature>
<feature type="compositionally biased region" description="Low complexity" evidence="1">
    <location>
        <begin position="30"/>
        <end position="44"/>
    </location>
</feature>
<dbReference type="Proteomes" id="UP000189940">
    <property type="component" value="Unassembled WGS sequence"/>
</dbReference>
<evidence type="ECO:0000256" key="1">
    <source>
        <dbReference type="SAM" id="MobiDB-lite"/>
    </source>
</evidence>
<name>A0A1V4HXL1_NITVU</name>
<dbReference type="AlphaFoldDB" id="A0A1V4HXL1"/>
<feature type="signal peptide" evidence="2">
    <location>
        <begin position="1"/>
        <end position="20"/>
    </location>
</feature>
<evidence type="ECO:0008006" key="5">
    <source>
        <dbReference type="Google" id="ProtNLM"/>
    </source>
</evidence>
<dbReference type="EMBL" id="MWPQ01000041">
    <property type="protein sequence ID" value="OPH82707.1"/>
    <property type="molecule type" value="Genomic_DNA"/>
</dbReference>
<keyword evidence="4" id="KW-1185">Reference proteome</keyword>
<feature type="region of interest" description="Disordered" evidence="1">
    <location>
        <begin position="20"/>
        <end position="59"/>
    </location>
</feature>
<accession>A0A1V4HXL1</accession>
<keyword evidence="2" id="KW-0732">Signal</keyword>
<evidence type="ECO:0000313" key="4">
    <source>
        <dbReference type="Proteomes" id="UP000189940"/>
    </source>
</evidence>
<dbReference type="OrthoDB" id="7376531at2"/>
<reference evidence="3 4" key="1">
    <citation type="submission" date="2017-02" db="EMBL/GenBank/DDBJ databases">
        <title>Genome sequence of the nitrite-oxidizing bacterium Nitrobacter vulgaris strain Ab1.</title>
        <authorList>
            <person name="Mellbye B.L."/>
            <person name="Davis E.W."/>
            <person name="Spieck E."/>
            <person name="Chang J.H."/>
            <person name="Bottomley P.J."/>
            <person name="Sayavedra-Soto L.A."/>
        </authorList>
    </citation>
    <scope>NUCLEOTIDE SEQUENCE [LARGE SCALE GENOMIC DNA]</scope>
    <source>
        <strain evidence="3 4">Ab1</strain>
    </source>
</reference>
<organism evidence="3 4">
    <name type="scientific">Nitrobacter vulgaris</name>
    <dbReference type="NCBI Taxonomy" id="29421"/>
    <lineage>
        <taxon>Bacteria</taxon>
        <taxon>Pseudomonadati</taxon>
        <taxon>Pseudomonadota</taxon>
        <taxon>Alphaproteobacteria</taxon>
        <taxon>Hyphomicrobiales</taxon>
        <taxon>Nitrobacteraceae</taxon>
        <taxon>Nitrobacter</taxon>
    </lineage>
</organism>
<dbReference type="RefSeq" id="WP_079447053.1">
    <property type="nucleotide sequence ID" value="NZ_MWPQ01000041.1"/>
</dbReference>
<gene>
    <name evidence="3" type="ORF">B2M20_10760</name>
</gene>